<proteinExistence type="predicted"/>
<evidence type="ECO:0000313" key="3">
    <source>
        <dbReference type="Proteomes" id="UP001500457"/>
    </source>
</evidence>
<dbReference type="SUPFAM" id="SSF53474">
    <property type="entry name" value="alpha/beta-Hydrolases"/>
    <property type="match status" value="1"/>
</dbReference>
<evidence type="ECO:0000313" key="2">
    <source>
        <dbReference type="EMBL" id="GAA4873666.1"/>
    </source>
</evidence>
<name>A0ABP9EJB6_9PSEU</name>
<keyword evidence="3" id="KW-1185">Reference proteome</keyword>
<dbReference type="Proteomes" id="UP001500457">
    <property type="component" value="Unassembled WGS sequence"/>
</dbReference>
<dbReference type="InterPro" id="IPR000073">
    <property type="entry name" value="AB_hydrolase_1"/>
</dbReference>
<gene>
    <name evidence="2" type="ORF">GCM10023203_24450</name>
</gene>
<dbReference type="Pfam" id="PF00561">
    <property type="entry name" value="Abhydrolase_1"/>
    <property type="match status" value="1"/>
</dbReference>
<feature type="domain" description="AB hydrolase-1" evidence="1">
    <location>
        <begin position="37"/>
        <end position="295"/>
    </location>
</feature>
<dbReference type="PANTHER" id="PTHR43433:SF1">
    <property type="entry name" value="BLL5160 PROTEIN"/>
    <property type="match status" value="1"/>
</dbReference>
<dbReference type="InterPro" id="IPR050471">
    <property type="entry name" value="AB_hydrolase"/>
</dbReference>
<evidence type="ECO:0000259" key="1">
    <source>
        <dbReference type="Pfam" id="PF00561"/>
    </source>
</evidence>
<protein>
    <recommendedName>
        <fullName evidence="1">AB hydrolase-1 domain-containing protein</fullName>
    </recommendedName>
</protein>
<dbReference type="PANTHER" id="PTHR43433">
    <property type="entry name" value="HYDROLASE, ALPHA/BETA FOLD FAMILY PROTEIN"/>
    <property type="match status" value="1"/>
</dbReference>
<comment type="caution">
    <text evidence="2">The sequence shown here is derived from an EMBL/GenBank/DDBJ whole genome shotgun (WGS) entry which is preliminary data.</text>
</comment>
<sequence length="317" mass="32875">MTAGRDDDEDGGGRVTDLVARDGTRLRRWDNGAAGVPVVLSNGLGASPTAWPFLHGEDCGYHATSWHHRGLGGSARPDDETHIGVGDHAEDLLAVMDDAGMDRAVVVGWSVGVAVAIEAARRAPGRVAGLLALGGVATGAFRVLPRGPLPGQLPEGVHRRAAQLGGWLLRVVGPPISGVIDLLPRSLDASRDAFDRAGVDPAVLDPTGAAAPMITLAEVARQFARHDWTWFSRMVLAAAEHEAPADEDLATLTMPATVVAGDYDTLAPPADMAALAAALPDARLARLPGSHFLPLQFPDALAGELAALAERAGLDGD</sequence>
<accession>A0ABP9EJB6</accession>
<organism evidence="2 3">
    <name type="scientific">Actinomycetospora straminea</name>
    <dbReference type="NCBI Taxonomy" id="663607"/>
    <lineage>
        <taxon>Bacteria</taxon>
        <taxon>Bacillati</taxon>
        <taxon>Actinomycetota</taxon>
        <taxon>Actinomycetes</taxon>
        <taxon>Pseudonocardiales</taxon>
        <taxon>Pseudonocardiaceae</taxon>
        <taxon>Actinomycetospora</taxon>
    </lineage>
</organism>
<dbReference type="RefSeq" id="WP_274230711.1">
    <property type="nucleotide sequence ID" value="NZ_BAABHQ010000005.1"/>
</dbReference>
<dbReference type="EMBL" id="BAABHQ010000005">
    <property type="protein sequence ID" value="GAA4873666.1"/>
    <property type="molecule type" value="Genomic_DNA"/>
</dbReference>
<dbReference type="InterPro" id="IPR029058">
    <property type="entry name" value="AB_hydrolase_fold"/>
</dbReference>
<reference evidence="3" key="1">
    <citation type="journal article" date="2019" name="Int. J. Syst. Evol. Microbiol.">
        <title>The Global Catalogue of Microorganisms (GCM) 10K type strain sequencing project: providing services to taxonomists for standard genome sequencing and annotation.</title>
        <authorList>
            <consortium name="The Broad Institute Genomics Platform"/>
            <consortium name="The Broad Institute Genome Sequencing Center for Infectious Disease"/>
            <person name="Wu L."/>
            <person name="Ma J."/>
        </authorList>
    </citation>
    <scope>NUCLEOTIDE SEQUENCE [LARGE SCALE GENOMIC DNA]</scope>
    <source>
        <strain evidence="3">JCM 17983</strain>
    </source>
</reference>
<dbReference type="Gene3D" id="3.40.50.1820">
    <property type="entry name" value="alpha/beta hydrolase"/>
    <property type="match status" value="1"/>
</dbReference>